<dbReference type="AlphaFoldDB" id="A0A7S1HVG8"/>
<name>A0A7S1HVG8_9EUGL</name>
<feature type="region of interest" description="Disordered" evidence="2">
    <location>
        <begin position="40"/>
        <end position="68"/>
    </location>
</feature>
<dbReference type="InterPro" id="IPR011990">
    <property type="entry name" value="TPR-like_helical_dom_sf"/>
</dbReference>
<dbReference type="InterPro" id="IPR052769">
    <property type="entry name" value="TPR_domain_protein"/>
</dbReference>
<feature type="compositionally biased region" description="Basic and acidic residues" evidence="2">
    <location>
        <begin position="58"/>
        <end position="68"/>
    </location>
</feature>
<dbReference type="PANTHER" id="PTHR46014">
    <property type="entry name" value="TETRATRICOPEPTIDE REPEAT PROTEIN 1"/>
    <property type="match status" value="1"/>
</dbReference>
<organism evidence="3">
    <name type="scientific">Eutreptiella gymnastica</name>
    <dbReference type="NCBI Taxonomy" id="73025"/>
    <lineage>
        <taxon>Eukaryota</taxon>
        <taxon>Discoba</taxon>
        <taxon>Euglenozoa</taxon>
        <taxon>Euglenida</taxon>
        <taxon>Spirocuta</taxon>
        <taxon>Euglenophyceae</taxon>
        <taxon>Eutreptiales</taxon>
        <taxon>Eutreptiaceae</taxon>
        <taxon>Eutreptiella</taxon>
    </lineage>
</organism>
<evidence type="ECO:0000256" key="2">
    <source>
        <dbReference type="SAM" id="MobiDB-lite"/>
    </source>
</evidence>
<proteinExistence type="predicted"/>
<dbReference type="Gene3D" id="1.25.40.10">
    <property type="entry name" value="Tetratricopeptide repeat domain"/>
    <property type="match status" value="1"/>
</dbReference>
<keyword evidence="1" id="KW-0802">TPR repeat</keyword>
<dbReference type="SMART" id="SM00028">
    <property type="entry name" value="TPR"/>
    <property type="match status" value="3"/>
</dbReference>
<dbReference type="InterPro" id="IPR011989">
    <property type="entry name" value="ARM-like"/>
</dbReference>
<protein>
    <recommendedName>
        <fullName evidence="4">Protein unc-45 homolog B</fullName>
    </recommendedName>
</protein>
<reference evidence="3" key="1">
    <citation type="submission" date="2021-01" db="EMBL/GenBank/DDBJ databases">
        <authorList>
            <person name="Corre E."/>
            <person name="Pelletier E."/>
            <person name="Niang G."/>
            <person name="Scheremetjew M."/>
            <person name="Finn R."/>
            <person name="Kale V."/>
            <person name="Holt S."/>
            <person name="Cochrane G."/>
            <person name="Meng A."/>
            <person name="Brown T."/>
            <person name="Cohen L."/>
        </authorList>
    </citation>
    <scope>NUCLEOTIDE SEQUENCE</scope>
    <source>
        <strain evidence="3">NIES-381</strain>
    </source>
</reference>
<dbReference type="PROSITE" id="PS50005">
    <property type="entry name" value="TPR"/>
    <property type="match status" value="1"/>
</dbReference>
<feature type="repeat" description="TPR" evidence="1">
    <location>
        <begin position="171"/>
        <end position="204"/>
    </location>
</feature>
<accession>A0A7S1HVG8</accession>
<gene>
    <name evidence="3" type="ORF">EGYM00392_LOCUS3520</name>
</gene>
<evidence type="ECO:0008006" key="4">
    <source>
        <dbReference type="Google" id="ProtNLM"/>
    </source>
</evidence>
<evidence type="ECO:0000256" key="1">
    <source>
        <dbReference type="PROSITE-ProRule" id="PRU00339"/>
    </source>
</evidence>
<dbReference type="InterPro" id="IPR016024">
    <property type="entry name" value="ARM-type_fold"/>
</dbReference>
<dbReference type="SUPFAM" id="SSF48371">
    <property type="entry name" value="ARM repeat"/>
    <property type="match status" value="1"/>
</dbReference>
<dbReference type="PANTHER" id="PTHR46014:SF1">
    <property type="entry name" value="TETRATRICOPEPTIDE REPEAT PROTEIN 1"/>
    <property type="match status" value="1"/>
</dbReference>
<dbReference type="EMBL" id="HBGA01009494">
    <property type="protein sequence ID" value="CAD8992473.1"/>
    <property type="molecule type" value="Transcribed_RNA"/>
</dbReference>
<evidence type="ECO:0000313" key="3">
    <source>
        <dbReference type="EMBL" id="CAD8992473.1"/>
    </source>
</evidence>
<dbReference type="Gene3D" id="1.25.10.10">
    <property type="entry name" value="Leucine-rich Repeat Variant"/>
    <property type="match status" value="2"/>
</dbReference>
<dbReference type="SUPFAM" id="SSF48452">
    <property type="entry name" value="TPR-like"/>
    <property type="match status" value="1"/>
</dbReference>
<dbReference type="InterPro" id="IPR019734">
    <property type="entry name" value="TPR_rpt"/>
</dbReference>
<sequence length="815" mass="89840">MDLPSASQPGATQYMQREMEDYLKRIETINKVVTGILTEVKTGEQAEKPAAPPAAPKPEPKERYSADYKRWDKIVTEAEKEEEEEKKQKEFADLEEQVCYEESVRSKEAGNKFFKEGLYKEAHEAYTRAMVLDKDEIVHPLNRALCNIRLENWQQGLQDCEAVLKVEPHHPKALVRKATIFQYTQRFEDALEVWDKVVKMNPRSPDAKDNIPTCKKEILERKTLQQFMEADKEGVYNKLQDVLGRFRAAVDEYLAPAESAPAEAAANVTAQTAEAPLGNREAAKANTAEANGAPDDPEAKRVGAVLACLGMLPALLDSTGSQIYFRVNGGLAAMLRLLRHVTGSPCPPAAAEDREALMATLLLEGVYNALAYCLSNAVNQSAFVAGEKRQVLGKKPTDGTLGHALSCVTEAKKEVAQAALHLLSTAADHEWVRAQLHLQLSAQQVCAFPTHNKSGLTMAFIVKMIDNCLKHEGWAEDFKKVDLLTFLLLFSSSEFVPLRRHIVGCLLRLTTRDHYRARLLDRDGAAFRHIPSLIKVFKADIQYRGSAKVEYTEAVVVEGILSSLVNCMTLDPSVREELCRLLLSKDVVADCIHLVTSHSATAVATPDLPVVCRALNCLAKCVVLEDCARQIVASQALMEQLPVLANAFGLVVGGLPDAAEPEKDTYREGIVEYSSILMGMCTKAGQPQAEDVCALVLPEWTLLAGLLTHPNNNICGNIALTFANLAERGSNATVMGKSKVKVVDLLLGAIKTRRNESFQAALHVKNTEANNQHCQMNCAIALAKLAKDEDCRDQLREQKGMEILHTVLQAKRAKA</sequence>